<dbReference type="RefSeq" id="WP_123609313.1">
    <property type="nucleotide sequence ID" value="NZ_RJVG01000005.1"/>
</dbReference>
<accession>A0A3N1XN90</accession>
<sequence length="186" mass="20062">MSNTAKRTIPTKVITGVVRLSYANVWEPKSINGGTEKYSVSLLIPKSDTKTLSAINEAVNAAIEEGKGKFGGKIPNKAALKLPLRDGDIDRPEDEAYANSYFINANSITAPQIVDKNINPILDRSEIYSGVYARVSINFYAFNSNGNKGIACGLGNIQKIRDGEPLGGRTNASDDFATDVDDDFLS</sequence>
<dbReference type="InterPro" id="IPR022595">
    <property type="entry name" value="Enc34_ssDNA-bd"/>
</dbReference>
<dbReference type="Gene3D" id="2.40.50.140">
    <property type="entry name" value="Nucleic acid-binding proteins"/>
    <property type="match status" value="1"/>
</dbReference>
<organism evidence="1 2">
    <name type="scientific">Mobilisporobacter senegalensis</name>
    <dbReference type="NCBI Taxonomy" id="1329262"/>
    <lineage>
        <taxon>Bacteria</taxon>
        <taxon>Bacillati</taxon>
        <taxon>Bacillota</taxon>
        <taxon>Clostridia</taxon>
        <taxon>Lachnospirales</taxon>
        <taxon>Lachnospiraceae</taxon>
        <taxon>Mobilisporobacter</taxon>
    </lineage>
</organism>
<reference evidence="1 2" key="1">
    <citation type="submission" date="2018-11" db="EMBL/GenBank/DDBJ databases">
        <title>Genomic Encyclopedia of Type Strains, Phase IV (KMG-IV): sequencing the most valuable type-strain genomes for metagenomic binning, comparative biology and taxonomic classification.</title>
        <authorList>
            <person name="Goeker M."/>
        </authorList>
    </citation>
    <scope>NUCLEOTIDE SEQUENCE [LARGE SCALE GENOMIC DNA]</scope>
    <source>
        <strain evidence="1 2">DSM 26537</strain>
    </source>
</reference>
<dbReference type="Proteomes" id="UP000273083">
    <property type="component" value="Unassembled WGS sequence"/>
</dbReference>
<dbReference type="EMBL" id="RJVG01000005">
    <property type="protein sequence ID" value="ROR28126.1"/>
    <property type="molecule type" value="Genomic_DNA"/>
</dbReference>
<dbReference type="OrthoDB" id="9786575at2"/>
<name>A0A3N1XN90_9FIRM</name>
<dbReference type="InterPro" id="IPR012340">
    <property type="entry name" value="NA-bd_OB-fold"/>
</dbReference>
<proteinExistence type="predicted"/>
<gene>
    <name evidence="1" type="ORF">EDD66_10564</name>
</gene>
<dbReference type="SUPFAM" id="SSF50249">
    <property type="entry name" value="Nucleic acid-binding proteins"/>
    <property type="match status" value="1"/>
</dbReference>
<dbReference type="AlphaFoldDB" id="A0A3N1XN90"/>
<comment type="caution">
    <text evidence="1">The sequence shown here is derived from an EMBL/GenBank/DDBJ whole genome shotgun (WGS) entry which is preliminary data.</text>
</comment>
<keyword evidence="2" id="KW-1185">Reference proteome</keyword>
<evidence type="ECO:0000313" key="1">
    <source>
        <dbReference type="EMBL" id="ROR28126.1"/>
    </source>
</evidence>
<dbReference type="Pfam" id="PF10991">
    <property type="entry name" value="Enc34_ssDNA-bd"/>
    <property type="match status" value="1"/>
</dbReference>
<evidence type="ECO:0000313" key="2">
    <source>
        <dbReference type="Proteomes" id="UP000273083"/>
    </source>
</evidence>
<protein>
    <submittedName>
        <fullName evidence="1">Uncharacterized protein DUF2815</fullName>
    </submittedName>
</protein>